<comment type="similarity">
    <text evidence="4 12 13">Belongs to the isocitrate lyase/PEP mutase superfamily. Methylisocitrate lyase family.</text>
</comment>
<dbReference type="CDD" id="cd00377">
    <property type="entry name" value="ICL_PEPM"/>
    <property type="match status" value="1"/>
</dbReference>
<keyword evidence="15" id="KW-1185">Reference proteome</keyword>
<evidence type="ECO:0000256" key="5">
    <source>
        <dbReference type="ARBA" id="ARBA00012260"/>
    </source>
</evidence>
<feature type="binding site" evidence="12">
    <location>
        <begin position="119"/>
        <end position="120"/>
    </location>
    <ligand>
        <name>substrate</name>
    </ligand>
</feature>
<comment type="caution">
    <text evidence="14">The sequence shown here is derived from an EMBL/GenBank/DDBJ whole genome shotgun (WGS) entry which is preliminary data.</text>
</comment>
<accession>K2JAS1</accession>
<feature type="binding site" evidence="12">
    <location>
        <position position="184"/>
    </location>
    <ligand>
        <name>substrate</name>
    </ligand>
</feature>
<dbReference type="SUPFAM" id="SSF51621">
    <property type="entry name" value="Phosphoenolpyruvate/pyruvate domain"/>
    <property type="match status" value="1"/>
</dbReference>
<evidence type="ECO:0000256" key="13">
    <source>
        <dbReference type="RuleBase" id="RU361121"/>
    </source>
</evidence>
<feature type="binding site" evidence="12">
    <location>
        <position position="154"/>
    </location>
    <ligand>
        <name>substrate</name>
    </ligand>
</feature>
<dbReference type="OrthoDB" id="9771433at2"/>
<evidence type="ECO:0000256" key="10">
    <source>
        <dbReference type="ARBA" id="ARBA00057039"/>
    </source>
</evidence>
<evidence type="ECO:0000256" key="2">
    <source>
        <dbReference type="ARBA" id="ARBA00001946"/>
    </source>
</evidence>
<dbReference type="RefSeq" id="WP_008484981.1">
    <property type="nucleotide sequence ID" value="NZ_AMRI01000015.1"/>
</dbReference>
<dbReference type="InterPro" id="IPR012695">
    <property type="entry name" value="PrpB"/>
</dbReference>
<protein>
    <recommendedName>
        <fullName evidence="11 12">2-methylisocitrate lyase</fullName>
        <shortName evidence="12">2-MIC</shortName>
        <shortName evidence="12">MICL</shortName>
        <ecNumber evidence="5 12">4.1.3.30</ecNumber>
    </recommendedName>
    <alternativeName>
        <fullName evidence="12">(2R,3S)-2-methylisocitrate lyase</fullName>
    </alternativeName>
</protein>
<comment type="cofactor">
    <cofactor evidence="2 12">
        <name>Mg(2+)</name>
        <dbReference type="ChEBI" id="CHEBI:18420"/>
    </cofactor>
</comment>
<feature type="binding site" evidence="12">
    <location>
        <begin position="42"/>
        <end position="44"/>
    </location>
    <ligand>
        <name>substrate</name>
    </ligand>
</feature>
<dbReference type="FunFam" id="3.20.20.60:FF:000009">
    <property type="entry name" value="2-methylisocitrate lyase"/>
    <property type="match status" value="1"/>
</dbReference>
<dbReference type="GO" id="GO:0019629">
    <property type="term" value="P:propionate catabolic process, 2-methylcitrate cycle"/>
    <property type="evidence" value="ECO:0007669"/>
    <property type="project" value="UniProtKB-UniRule"/>
</dbReference>
<dbReference type="InterPro" id="IPR015813">
    <property type="entry name" value="Pyrv/PenolPyrv_kinase-like_dom"/>
</dbReference>
<dbReference type="PANTHER" id="PTHR42905">
    <property type="entry name" value="PHOSPHOENOLPYRUVATE CARBOXYLASE"/>
    <property type="match status" value="1"/>
</dbReference>
<dbReference type="HAMAP" id="MF_01939">
    <property type="entry name" value="PrpB"/>
    <property type="match status" value="1"/>
</dbReference>
<evidence type="ECO:0000313" key="14">
    <source>
        <dbReference type="EMBL" id="EKE72198.1"/>
    </source>
</evidence>
<evidence type="ECO:0000256" key="12">
    <source>
        <dbReference type="HAMAP-Rule" id="MF_01939"/>
    </source>
</evidence>
<dbReference type="UniPathway" id="UPA00946"/>
<comment type="function">
    <text evidence="13">Catalyzes the thermodynamically favored C-C bond cleavage of (2R,3S)-2-methylisocitrate to yield pyruvate and succinate.</text>
</comment>
<evidence type="ECO:0000313" key="15">
    <source>
        <dbReference type="Proteomes" id="UP000006755"/>
    </source>
</evidence>
<feature type="binding site" evidence="12">
    <location>
        <begin position="206"/>
        <end position="208"/>
    </location>
    <ligand>
        <name>substrate</name>
    </ligand>
</feature>
<sequence>MSQGRRFRELVATEQPLQIAGTINAYMALMAKTAGFKALYLSGAGVANASFGLPDLAITTLNDVVTDAERITGAVDLPLLVDIDVGWGGAFNIARTVKAMERAGVAAVHMEDQVSQKRCGHRPGKEVVSTAEMQDRIKAAVDARQDSNFVVMARTDALAVEGLNAAIDRAAAYVEAGADMIFAEAMTDLSHYDQIKAAVGVPVLANMTEFGQTELFHKDLLAQHGVDMVLYPLSAFRAANAAAFKVFEALLRDGHQNAVVDTMQTRSELYEFLNYHSYEQKLDALFAKDK</sequence>
<dbReference type="Proteomes" id="UP000006755">
    <property type="component" value="Unassembled WGS sequence"/>
</dbReference>
<dbReference type="GO" id="GO:0046421">
    <property type="term" value="F:methylisocitrate lyase activity"/>
    <property type="evidence" value="ECO:0007669"/>
    <property type="project" value="UniProtKB-UniRule"/>
</dbReference>
<evidence type="ECO:0000256" key="8">
    <source>
        <dbReference type="ARBA" id="ARBA00023239"/>
    </source>
</evidence>
<evidence type="ECO:0000256" key="7">
    <source>
        <dbReference type="ARBA" id="ARBA00022842"/>
    </source>
</evidence>
<feature type="binding site" evidence="12">
    <location>
        <position position="266"/>
    </location>
    <ligand>
        <name>substrate</name>
    </ligand>
</feature>
<dbReference type="PATRIC" id="fig|745411.4.peg.2266"/>
<comment type="pathway">
    <text evidence="3 12 13">Organic acid metabolism; propanoate degradation.</text>
</comment>
<dbReference type="EC" id="4.1.3.30" evidence="5 12"/>
<evidence type="ECO:0000256" key="4">
    <source>
        <dbReference type="ARBA" id="ARBA00009282"/>
    </source>
</evidence>
<evidence type="ECO:0000256" key="6">
    <source>
        <dbReference type="ARBA" id="ARBA00022723"/>
    </source>
</evidence>
<dbReference type="NCBIfam" id="NF008455">
    <property type="entry name" value="PRK11320.1"/>
    <property type="match status" value="1"/>
</dbReference>
<comment type="catalytic activity">
    <reaction evidence="1 12 13">
        <text>(2S,3R)-3-hydroxybutane-1,2,3-tricarboxylate = pyruvate + succinate</text>
        <dbReference type="Rhea" id="RHEA:16809"/>
        <dbReference type="ChEBI" id="CHEBI:15361"/>
        <dbReference type="ChEBI" id="CHEBI:30031"/>
        <dbReference type="ChEBI" id="CHEBI:57429"/>
        <dbReference type="EC" id="4.1.3.30"/>
    </reaction>
</comment>
<evidence type="ECO:0000256" key="11">
    <source>
        <dbReference type="ARBA" id="ARBA00073849"/>
    </source>
</evidence>
<proteinExistence type="inferred from homology"/>
<dbReference type="InterPro" id="IPR018523">
    <property type="entry name" value="Isocitrate_lyase_ph_CS"/>
</dbReference>
<feature type="binding site" evidence="12">
    <location>
        <position position="237"/>
    </location>
    <ligand>
        <name>substrate</name>
    </ligand>
</feature>
<organism evidence="14 15">
    <name type="scientific">Gallaecimonas xiamenensis 3-C-1</name>
    <dbReference type="NCBI Taxonomy" id="745411"/>
    <lineage>
        <taxon>Bacteria</taxon>
        <taxon>Pseudomonadati</taxon>
        <taxon>Pseudomonadota</taxon>
        <taxon>Gammaproteobacteria</taxon>
        <taxon>Enterobacterales</taxon>
        <taxon>Gallaecimonadaceae</taxon>
        <taxon>Gallaecimonas</taxon>
    </lineage>
</organism>
<dbReference type="GO" id="GO:0000287">
    <property type="term" value="F:magnesium ion binding"/>
    <property type="evidence" value="ECO:0007669"/>
    <property type="project" value="UniProtKB-UniRule"/>
</dbReference>
<dbReference type="InterPro" id="IPR040442">
    <property type="entry name" value="Pyrv_kinase-like_dom_sf"/>
</dbReference>
<feature type="binding site" evidence="12">
    <location>
        <position position="84"/>
    </location>
    <ligand>
        <name>Mg(2+)</name>
        <dbReference type="ChEBI" id="CHEBI:18420"/>
    </ligand>
</feature>
<dbReference type="Gene3D" id="3.20.20.60">
    <property type="entry name" value="Phosphoenolpyruvate-binding domains"/>
    <property type="match status" value="1"/>
</dbReference>
<dbReference type="NCBIfam" id="TIGR02317">
    <property type="entry name" value="prpB"/>
    <property type="match status" value="1"/>
</dbReference>
<dbReference type="EMBL" id="AMRI01000015">
    <property type="protein sequence ID" value="EKE72198.1"/>
    <property type="molecule type" value="Genomic_DNA"/>
</dbReference>
<dbReference type="PROSITE" id="PS00161">
    <property type="entry name" value="ISOCITRATE_LYASE"/>
    <property type="match status" value="1"/>
</dbReference>
<evidence type="ECO:0000256" key="1">
    <source>
        <dbReference type="ARBA" id="ARBA00001050"/>
    </source>
</evidence>
<comment type="function">
    <text evidence="10">Involved in the catabolism of short chain fatty acids (SCFA) via the 2-methylcitrate cycle I (propionate degradation route). Catalyzes the thermodynamically favored C-C bond cleavage of (2R,3S)-2-methylisocitrate to yield pyruvate and succinate via an alpha-carboxy-carbanion intermediate.</text>
</comment>
<dbReference type="Pfam" id="PF13714">
    <property type="entry name" value="PEP_mutase"/>
    <property type="match status" value="1"/>
</dbReference>
<evidence type="ECO:0000256" key="9">
    <source>
        <dbReference type="ARBA" id="ARBA00044762"/>
    </source>
</evidence>
<comment type="subunit">
    <text evidence="9 12">Homotetramer; dimer of dimers.</text>
</comment>
<dbReference type="PANTHER" id="PTHR42905:SF5">
    <property type="entry name" value="CARBOXYVINYL-CARBOXYPHOSPHONATE PHOSPHORYLMUTASE, CHLOROPLASTIC"/>
    <property type="match status" value="1"/>
</dbReference>
<name>K2JAS1_9GAMM</name>
<dbReference type="STRING" id="745411.B3C1_11519"/>
<keyword evidence="6 12" id="KW-0479">Metal-binding</keyword>
<evidence type="ECO:0000256" key="3">
    <source>
        <dbReference type="ARBA" id="ARBA00005026"/>
    </source>
</evidence>
<comment type="function">
    <text evidence="12">Involved in the catabolism of short chain fatty acids (SCFA) via the 2-methylcitrate cycle (propionate degradation route). Catalyzes the thermodynamically favored C-C bond cleavage of (2R,3S)-2-methylisocitrate to yield pyruvate and succinate via an alpha-carboxy-carbanion intermediate.</text>
</comment>
<keyword evidence="7 12" id="KW-0460">Magnesium</keyword>
<feature type="binding site" evidence="12">
    <location>
        <position position="82"/>
    </location>
    <ligand>
        <name>Mg(2+)</name>
        <dbReference type="ChEBI" id="CHEBI:18420"/>
    </ligand>
</feature>
<dbReference type="InterPro" id="IPR039556">
    <property type="entry name" value="ICL/PEPM"/>
</dbReference>
<gene>
    <name evidence="12 14" type="primary">prpB</name>
    <name evidence="14" type="ORF">B3C1_11519</name>
</gene>
<dbReference type="eggNOG" id="COG2513">
    <property type="taxonomic scope" value="Bacteria"/>
</dbReference>
<dbReference type="AlphaFoldDB" id="K2JAS1"/>
<keyword evidence="8 12" id="KW-0456">Lyase</keyword>
<reference evidence="14 15" key="1">
    <citation type="journal article" date="2012" name="J. Bacteriol.">
        <title>Genome Sequence of Gallaecimonas xiamenensis Type Strain 3-C-1.</title>
        <authorList>
            <person name="Lai Q."/>
            <person name="Wang L."/>
            <person name="Wang W."/>
            <person name="Shao Z."/>
        </authorList>
    </citation>
    <scope>NUCLEOTIDE SEQUENCE [LARGE SCALE GENOMIC DNA]</scope>
    <source>
        <strain evidence="14 15">3-C-1</strain>
    </source>
</reference>